<gene>
    <name evidence="2" type="ORF">HK099_002429</name>
</gene>
<sequence length="668" mass="78168">MDLISLKKVIDTSIELNNSKKNSRNQNKNENYPQTNLSEEKILNNRKNLQEFNKEKQLIKTHVKPVVKPVFNVSVNKSNVSQTRTGLSFKNNNSFRKDLFELNESDKKLRRLVDNTNLANKLLLEKENIKKKNRLKKHLSPKSSLSQKNFTNRENDSMSTKRNSRLENVKKTPILKLRQSEEHALKKSSNYSDLKNEIRSATPYEKVKNNNTSDYSNAFNVNSNQAIADEFHIFEDELAQFKSKLEREKLNISEHHLRTLHKKQDDEELNRINKTKELLSEQGQEDYSDQPREDSIKINKGNTTDGAVNPKNVMFDMLTSSSDVDGESLSNTKENAHPMIAHKKPVVNASETTNTGNTKKFHTKDAIHLIADAVVSMVERKLPLKEQFPKKSYDVENKVLFEKIPIIPKEQNFEIRKNLFNQDEEEWLKNEFNKNLQKNDMKNNKKKKNSNDLNYFFEKEKKIEFMKPNLDSKKEKGDIHFYEEVEVNFGKDRFLNRKLYENSEAEEEIGKCKSENVEEFEEEDFFENTEENNQVQEDFISNDSEIENLITIFKPQNNQNNAAALDLSVPNNEVEEVLMINLSSSTLRNIRKQRLNRLDELKDLFNFDKENVNEIDLISCNKFIEEGCWKIFDGVIQEILEGCCDNVFNEYEVIINDFVQNIFQEEFV</sequence>
<comment type="caution">
    <text evidence="2">The sequence shown here is derived from an EMBL/GenBank/DDBJ whole genome shotgun (WGS) entry which is preliminary data.</text>
</comment>
<dbReference type="EMBL" id="JADGJW010000018">
    <property type="protein sequence ID" value="KAJ3227363.1"/>
    <property type="molecule type" value="Genomic_DNA"/>
</dbReference>
<accession>A0AAD5UBF6</accession>
<name>A0AAD5UBF6_9FUNG</name>
<reference evidence="2" key="1">
    <citation type="submission" date="2020-05" db="EMBL/GenBank/DDBJ databases">
        <title>Phylogenomic resolution of chytrid fungi.</title>
        <authorList>
            <person name="Stajich J.E."/>
            <person name="Amses K."/>
            <person name="Simmons R."/>
            <person name="Seto K."/>
            <person name="Myers J."/>
            <person name="Bonds A."/>
            <person name="Quandt C.A."/>
            <person name="Barry K."/>
            <person name="Liu P."/>
            <person name="Grigoriev I."/>
            <person name="Longcore J.E."/>
            <person name="James T.Y."/>
        </authorList>
    </citation>
    <scope>NUCLEOTIDE SEQUENCE</scope>
    <source>
        <strain evidence="2">JEL0476</strain>
    </source>
</reference>
<feature type="region of interest" description="Disordered" evidence="1">
    <location>
        <begin position="277"/>
        <end position="310"/>
    </location>
</feature>
<evidence type="ECO:0000256" key="1">
    <source>
        <dbReference type="SAM" id="MobiDB-lite"/>
    </source>
</evidence>
<dbReference type="Proteomes" id="UP001211065">
    <property type="component" value="Unassembled WGS sequence"/>
</dbReference>
<evidence type="ECO:0000313" key="2">
    <source>
        <dbReference type="EMBL" id="KAJ3227363.1"/>
    </source>
</evidence>
<feature type="compositionally biased region" description="Low complexity" evidence="1">
    <location>
        <begin position="17"/>
        <end position="31"/>
    </location>
</feature>
<organism evidence="2 3">
    <name type="scientific">Clydaea vesicula</name>
    <dbReference type="NCBI Taxonomy" id="447962"/>
    <lineage>
        <taxon>Eukaryota</taxon>
        <taxon>Fungi</taxon>
        <taxon>Fungi incertae sedis</taxon>
        <taxon>Chytridiomycota</taxon>
        <taxon>Chytridiomycota incertae sedis</taxon>
        <taxon>Chytridiomycetes</taxon>
        <taxon>Lobulomycetales</taxon>
        <taxon>Lobulomycetaceae</taxon>
        <taxon>Clydaea</taxon>
    </lineage>
</organism>
<dbReference type="AlphaFoldDB" id="A0AAD5UBF6"/>
<feature type="region of interest" description="Disordered" evidence="1">
    <location>
        <begin position="133"/>
        <end position="167"/>
    </location>
</feature>
<proteinExistence type="predicted"/>
<feature type="region of interest" description="Disordered" evidence="1">
    <location>
        <begin position="17"/>
        <end position="37"/>
    </location>
</feature>
<evidence type="ECO:0000313" key="3">
    <source>
        <dbReference type="Proteomes" id="UP001211065"/>
    </source>
</evidence>
<protein>
    <submittedName>
        <fullName evidence="2">Uncharacterized protein</fullName>
    </submittedName>
</protein>
<keyword evidence="3" id="KW-1185">Reference proteome</keyword>